<gene>
    <name evidence="2" type="ORF">TSACC_3382</name>
</gene>
<accession>A0A146GFB7</accession>
<evidence type="ECO:0008006" key="4">
    <source>
        <dbReference type="Google" id="ProtNLM"/>
    </source>
</evidence>
<name>A0A146GFB7_TERSA</name>
<comment type="caution">
    <text evidence="2">The sequence shown here is derived from an EMBL/GenBank/DDBJ whole genome shotgun (WGS) entry which is preliminary data.</text>
</comment>
<protein>
    <recommendedName>
        <fullName evidence="4">DUF4136 domain-containing protein</fullName>
    </recommendedName>
</protein>
<dbReference type="EMBL" id="BDCO01000003">
    <property type="protein sequence ID" value="GAT35317.1"/>
    <property type="molecule type" value="Genomic_DNA"/>
</dbReference>
<feature type="signal peptide" evidence="1">
    <location>
        <begin position="1"/>
        <end position="22"/>
    </location>
</feature>
<sequence length="153" mass="15990">MRSLLFSLAALAVSLTFSGCLTTTVADSGGPGSVTVPNSNWVSISAAANAAFAQHGYTPTPSSSMDTLAYDKPAGAFGQLMYGSYGQSTTYRVHVQIVQIPGTNDYRLIPRVSRVNNAGSAGFESKTRMMGFWAGQFGPILKQVAEQAGNANG</sequence>
<reference evidence="3" key="1">
    <citation type="journal article" date="2017" name="Genome Announc.">
        <title>Draft Genome Sequence of Terrimicrobium sacchariphilum NM-5T, a Facultative Anaerobic Soil Bacterium of the Class Spartobacteria.</title>
        <authorList>
            <person name="Qiu Y.L."/>
            <person name="Tourlousse D.M."/>
            <person name="Matsuura N."/>
            <person name="Ohashi A."/>
            <person name="Sekiguchi Y."/>
        </authorList>
    </citation>
    <scope>NUCLEOTIDE SEQUENCE [LARGE SCALE GENOMIC DNA]</scope>
    <source>
        <strain evidence="3">NM-5</strain>
    </source>
</reference>
<dbReference type="Proteomes" id="UP000076023">
    <property type="component" value="Unassembled WGS sequence"/>
</dbReference>
<dbReference type="AlphaFoldDB" id="A0A146GFB7"/>
<feature type="chain" id="PRO_5007524849" description="DUF4136 domain-containing protein" evidence="1">
    <location>
        <begin position="23"/>
        <end position="153"/>
    </location>
</feature>
<dbReference type="RefSeq" id="WP_075081139.1">
    <property type="nucleotide sequence ID" value="NZ_BDCO01000003.1"/>
</dbReference>
<evidence type="ECO:0000256" key="1">
    <source>
        <dbReference type="SAM" id="SignalP"/>
    </source>
</evidence>
<evidence type="ECO:0000313" key="2">
    <source>
        <dbReference type="EMBL" id="GAT35317.1"/>
    </source>
</evidence>
<keyword evidence="3" id="KW-1185">Reference proteome</keyword>
<dbReference type="InParanoid" id="A0A146GFB7"/>
<organism evidence="2 3">
    <name type="scientific">Terrimicrobium sacchariphilum</name>
    <dbReference type="NCBI Taxonomy" id="690879"/>
    <lineage>
        <taxon>Bacteria</taxon>
        <taxon>Pseudomonadati</taxon>
        <taxon>Verrucomicrobiota</taxon>
        <taxon>Terrimicrobiia</taxon>
        <taxon>Terrimicrobiales</taxon>
        <taxon>Terrimicrobiaceae</taxon>
        <taxon>Terrimicrobium</taxon>
    </lineage>
</organism>
<dbReference type="PROSITE" id="PS51257">
    <property type="entry name" value="PROKAR_LIPOPROTEIN"/>
    <property type="match status" value="1"/>
</dbReference>
<proteinExistence type="predicted"/>
<dbReference type="STRING" id="690879.TSACC_3382"/>
<evidence type="ECO:0000313" key="3">
    <source>
        <dbReference type="Proteomes" id="UP000076023"/>
    </source>
</evidence>
<keyword evidence="1" id="KW-0732">Signal</keyword>
<dbReference type="OrthoDB" id="9829900at2"/>